<dbReference type="OrthoDB" id="8954335at2759"/>
<dbReference type="STRING" id="49390.A0A068VBW4"/>
<dbReference type="GO" id="GO:0000028">
    <property type="term" value="P:ribosomal small subunit assembly"/>
    <property type="evidence" value="ECO:0007669"/>
    <property type="project" value="TreeGrafter"/>
</dbReference>
<dbReference type="EMBL" id="HG739302">
    <property type="protein sequence ID" value="CDP18191.1"/>
    <property type="molecule type" value="Genomic_DNA"/>
</dbReference>
<dbReference type="FunFam" id="3.30.300.20:FF:000017">
    <property type="entry name" value="GTP-binding protein ERG"/>
    <property type="match status" value="1"/>
</dbReference>
<dbReference type="OMA" id="IVHKHTH"/>
<dbReference type="PANTHER" id="PTHR42698">
    <property type="entry name" value="GTPASE ERA"/>
    <property type="match status" value="1"/>
</dbReference>
<evidence type="ECO:0000256" key="2">
    <source>
        <dbReference type="PROSITE-ProRule" id="PRU00118"/>
    </source>
</evidence>
<dbReference type="Gene3D" id="3.30.300.20">
    <property type="match status" value="1"/>
</dbReference>
<dbReference type="InterPro" id="IPR005662">
    <property type="entry name" value="GTPase_Era-like"/>
</dbReference>
<dbReference type="Pfam" id="PF07650">
    <property type="entry name" value="KH_2"/>
    <property type="match status" value="1"/>
</dbReference>
<evidence type="ECO:0000259" key="3">
    <source>
        <dbReference type="PROSITE" id="PS50823"/>
    </source>
</evidence>
<dbReference type="PROSITE" id="PS50823">
    <property type="entry name" value="KH_TYPE_2"/>
    <property type="match status" value="1"/>
</dbReference>
<dbReference type="InterPro" id="IPR004044">
    <property type="entry name" value="KH_dom_type_2"/>
</dbReference>
<dbReference type="GO" id="GO:0043024">
    <property type="term" value="F:ribosomal small subunit binding"/>
    <property type="evidence" value="ECO:0007669"/>
    <property type="project" value="TreeGrafter"/>
</dbReference>
<feature type="domain" description="KH type-2" evidence="3">
    <location>
        <begin position="38"/>
        <end position="115"/>
    </location>
</feature>
<name>A0A068VBW4_COFCA</name>
<keyword evidence="5" id="KW-1185">Reference proteome</keyword>
<organism evidence="4 5">
    <name type="scientific">Coffea canephora</name>
    <name type="common">Robusta coffee</name>
    <dbReference type="NCBI Taxonomy" id="49390"/>
    <lineage>
        <taxon>Eukaryota</taxon>
        <taxon>Viridiplantae</taxon>
        <taxon>Streptophyta</taxon>
        <taxon>Embryophyta</taxon>
        <taxon>Tracheophyta</taxon>
        <taxon>Spermatophyta</taxon>
        <taxon>Magnoliopsida</taxon>
        <taxon>eudicotyledons</taxon>
        <taxon>Gunneridae</taxon>
        <taxon>Pentapetalae</taxon>
        <taxon>asterids</taxon>
        <taxon>lamiids</taxon>
        <taxon>Gentianales</taxon>
        <taxon>Rubiaceae</taxon>
        <taxon>Ixoroideae</taxon>
        <taxon>Gardenieae complex</taxon>
        <taxon>Bertiereae - Coffeeae clade</taxon>
        <taxon>Coffeeae</taxon>
        <taxon>Coffea</taxon>
    </lineage>
</organism>
<protein>
    <recommendedName>
        <fullName evidence="3">KH type-2 domain-containing protein</fullName>
    </recommendedName>
</protein>
<proteinExistence type="predicted"/>
<dbReference type="AlphaFoldDB" id="A0A068VBW4"/>
<dbReference type="Gramene" id="CDP18191">
    <property type="protein sequence ID" value="CDP18191"/>
    <property type="gene ID" value="GSCOC_T00007093001"/>
</dbReference>
<evidence type="ECO:0000256" key="1">
    <source>
        <dbReference type="ARBA" id="ARBA00022884"/>
    </source>
</evidence>
<dbReference type="Proteomes" id="UP000295252">
    <property type="component" value="Chromosome XI"/>
</dbReference>
<dbReference type="GO" id="GO:0019843">
    <property type="term" value="F:rRNA binding"/>
    <property type="evidence" value="ECO:0007669"/>
    <property type="project" value="TreeGrafter"/>
</dbReference>
<gene>
    <name evidence="4" type="ORF">GSCOC_T00007093001</name>
</gene>
<dbReference type="CDD" id="cd22534">
    <property type="entry name" value="KH-II_Era"/>
    <property type="match status" value="1"/>
</dbReference>
<dbReference type="SUPFAM" id="SSF54814">
    <property type="entry name" value="Prokaryotic type KH domain (KH-domain type II)"/>
    <property type="match status" value="1"/>
</dbReference>
<dbReference type="GO" id="GO:0005525">
    <property type="term" value="F:GTP binding"/>
    <property type="evidence" value="ECO:0007669"/>
    <property type="project" value="InterPro"/>
</dbReference>
<dbReference type="PhylomeDB" id="A0A068VBW4"/>
<dbReference type="PANTHER" id="PTHR42698:SF1">
    <property type="entry name" value="GTPASE ERA, MITOCHONDRIAL"/>
    <property type="match status" value="1"/>
</dbReference>
<keyword evidence="1 2" id="KW-0694">RNA-binding</keyword>
<dbReference type="InterPro" id="IPR015946">
    <property type="entry name" value="KH_dom-like_a/b"/>
</dbReference>
<evidence type="ECO:0000313" key="5">
    <source>
        <dbReference type="Proteomes" id="UP000295252"/>
    </source>
</evidence>
<sequence>MHKEAVKRPWDEDPFTLTEEVMKNISLEVVREKLLDHVHQEIPYNIEHRLVDWKELRDSSLRIEQHFITPKMSQRKILVGKKGSKIGRIGLEANEELRSIFKRNVHLILMVRLKS</sequence>
<accession>A0A068VBW4</accession>
<reference evidence="5" key="1">
    <citation type="journal article" date="2014" name="Science">
        <title>The coffee genome provides insight into the convergent evolution of caffeine biosynthesis.</title>
        <authorList>
            <person name="Denoeud F."/>
            <person name="Carretero-Paulet L."/>
            <person name="Dereeper A."/>
            <person name="Droc G."/>
            <person name="Guyot R."/>
            <person name="Pietrella M."/>
            <person name="Zheng C."/>
            <person name="Alberti A."/>
            <person name="Anthony F."/>
            <person name="Aprea G."/>
            <person name="Aury J.M."/>
            <person name="Bento P."/>
            <person name="Bernard M."/>
            <person name="Bocs S."/>
            <person name="Campa C."/>
            <person name="Cenci A."/>
            <person name="Combes M.C."/>
            <person name="Crouzillat D."/>
            <person name="Da Silva C."/>
            <person name="Daddiego L."/>
            <person name="De Bellis F."/>
            <person name="Dussert S."/>
            <person name="Garsmeur O."/>
            <person name="Gayraud T."/>
            <person name="Guignon V."/>
            <person name="Jahn K."/>
            <person name="Jamilloux V."/>
            <person name="Joet T."/>
            <person name="Labadie K."/>
            <person name="Lan T."/>
            <person name="Leclercq J."/>
            <person name="Lepelley M."/>
            <person name="Leroy T."/>
            <person name="Li L.T."/>
            <person name="Librado P."/>
            <person name="Lopez L."/>
            <person name="Munoz A."/>
            <person name="Noel B."/>
            <person name="Pallavicini A."/>
            <person name="Perrotta G."/>
            <person name="Poncet V."/>
            <person name="Pot D."/>
            <person name="Priyono X."/>
            <person name="Rigoreau M."/>
            <person name="Rouard M."/>
            <person name="Rozas J."/>
            <person name="Tranchant-Dubreuil C."/>
            <person name="VanBuren R."/>
            <person name="Zhang Q."/>
            <person name="Andrade A.C."/>
            <person name="Argout X."/>
            <person name="Bertrand B."/>
            <person name="de Kochko A."/>
            <person name="Graziosi G."/>
            <person name="Henry R.J."/>
            <person name="Jayarama X."/>
            <person name="Ming R."/>
            <person name="Nagai C."/>
            <person name="Rounsley S."/>
            <person name="Sankoff D."/>
            <person name="Giuliano G."/>
            <person name="Albert V.A."/>
            <person name="Wincker P."/>
            <person name="Lashermes P."/>
        </authorList>
    </citation>
    <scope>NUCLEOTIDE SEQUENCE [LARGE SCALE GENOMIC DNA]</scope>
    <source>
        <strain evidence="5">cv. DH200-94</strain>
    </source>
</reference>
<evidence type="ECO:0000313" key="4">
    <source>
        <dbReference type="EMBL" id="CDP18191.1"/>
    </source>
</evidence>
<dbReference type="InParanoid" id="A0A068VBW4"/>
<dbReference type="InterPro" id="IPR009019">
    <property type="entry name" value="KH_sf_prok-type"/>
</dbReference>